<dbReference type="Proteomes" id="UP000036938">
    <property type="component" value="Unassembled WGS sequence"/>
</dbReference>
<dbReference type="PROSITE" id="PS01124">
    <property type="entry name" value="HTH_ARAC_FAMILY_2"/>
    <property type="match status" value="1"/>
</dbReference>
<dbReference type="InterPro" id="IPR018060">
    <property type="entry name" value="HTH_AraC"/>
</dbReference>
<keyword evidence="4" id="KW-0812">Transmembrane</keyword>
<keyword evidence="4" id="KW-0472">Membrane</keyword>
<dbReference type="STRING" id="1317121.ATO11_09500"/>
<proteinExistence type="predicted"/>
<keyword evidence="2" id="KW-0238">DNA-binding</keyword>
<feature type="transmembrane region" description="Helical" evidence="4">
    <location>
        <begin position="166"/>
        <end position="187"/>
    </location>
</feature>
<reference evidence="6 7" key="1">
    <citation type="journal article" date="2015" name="Int. J. Syst. Evol. Microbiol.">
        <title>Aestuariivita atlantica sp. nov., isolated from deep sea sediment of the Atlantic Ocean.</title>
        <authorList>
            <person name="Li G."/>
            <person name="Lai Q."/>
            <person name="Du Y."/>
            <person name="Liu X."/>
            <person name="Sun F."/>
            <person name="Shao Z."/>
        </authorList>
    </citation>
    <scope>NUCLEOTIDE SEQUENCE [LARGE SCALE GENOMIC DNA]</scope>
    <source>
        <strain evidence="6 7">22II-S11-z3</strain>
    </source>
</reference>
<protein>
    <recommendedName>
        <fullName evidence="5">HTH araC/xylS-type domain-containing protein</fullName>
    </recommendedName>
</protein>
<keyword evidence="1" id="KW-0805">Transcription regulation</keyword>
<keyword evidence="4" id="KW-1133">Transmembrane helix</keyword>
<keyword evidence="7" id="KW-1185">Reference proteome</keyword>
<evidence type="ECO:0000256" key="2">
    <source>
        <dbReference type="ARBA" id="ARBA00023125"/>
    </source>
</evidence>
<evidence type="ECO:0000256" key="4">
    <source>
        <dbReference type="SAM" id="Phobius"/>
    </source>
</evidence>
<dbReference type="SUPFAM" id="SSF46689">
    <property type="entry name" value="Homeodomain-like"/>
    <property type="match status" value="1"/>
</dbReference>
<dbReference type="SMART" id="SM00342">
    <property type="entry name" value="HTH_ARAC"/>
    <property type="match status" value="1"/>
</dbReference>
<dbReference type="GO" id="GO:0003700">
    <property type="term" value="F:DNA-binding transcription factor activity"/>
    <property type="evidence" value="ECO:0007669"/>
    <property type="project" value="InterPro"/>
</dbReference>
<dbReference type="EMBL" id="AQQZ01000004">
    <property type="protein sequence ID" value="KNG93874.1"/>
    <property type="molecule type" value="Genomic_DNA"/>
</dbReference>
<feature type="transmembrane region" description="Helical" evidence="4">
    <location>
        <begin position="99"/>
        <end position="117"/>
    </location>
</feature>
<dbReference type="PANTHER" id="PTHR43280">
    <property type="entry name" value="ARAC-FAMILY TRANSCRIPTIONAL REGULATOR"/>
    <property type="match status" value="1"/>
</dbReference>
<dbReference type="GO" id="GO:0043565">
    <property type="term" value="F:sequence-specific DNA binding"/>
    <property type="evidence" value="ECO:0007669"/>
    <property type="project" value="InterPro"/>
</dbReference>
<feature type="transmembrane region" description="Helical" evidence="4">
    <location>
        <begin position="47"/>
        <end position="67"/>
    </location>
</feature>
<dbReference type="AlphaFoldDB" id="A0A0L1JQ28"/>
<gene>
    <name evidence="6" type="ORF">ATO11_09500</name>
</gene>
<accession>A0A0L1JQ28</accession>
<dbReference type="PATRIC" id="fig|1317121.7.peg.2569"/>
<evidence type="ECO:0000256" key="1">
    <source>
        <dbReference type="ARBA" id="ARBA00023015"/>
    </source>
</evidence>
<dbReference type="PANTHER" id="PTHR43280:SF29">
    <property type="entry name" value="ARAC-FAMILY TRANSCRIPTIONAL REGULATOR"/>
    <property type="match status" value="1"/>
</dbReference>
<sequence>MILAFLVVRLWVTDRRMAPVAWLVLLCAAQSLIIALGQHFGVAAARWVQPVTAAMVAPAAWVVFLASARRTLRAADLVHLSGPVAALVARLAAPAMLDALLPLLFAGYGAGILWFGLRGADALPQHRLNAGDLPSRLWLVIAATLIASAFADLVIIAAQIAGLAAWQPWIITLFSGINLLLIGGLGLSRALESGPSDPEPDTPAAPSPEDADLMARLDALMEAERPYLDPDLTLARLARRLHVPVKQLSTAINRSTGDNVSRYVNAARVAAAQTALRSGESVTGAMLTAGFGTKSNFNREFLRVTGQSPSAWRAAL</sequence>
<feature type="transmembrane region" description="Helical" evidence="4">
    <location>
        <begin position="74"/>
        <end position="93"/>
    </location>
</feature>
<feature type="transmembrane region" description="Helical" evidence="4">
    <location>
        <begin position="20"/>
        <end position="41"/>
    </location>
</feature>
<evidence type="ECO:0000313" key="6">
    <source>
        <dbReference type="EMBL" id="KNG93874.1"/>
    </source>
</evidence>
<evidence type="ECO:0000259" key="5">
    <source>
        <dbReference type="PROSITE" id="PS01124"/>
    </source>
</evidence>
<dbReference type="Gene3D" id="1.10.10.60">
    <property type="entry name" value="Homeodomain-like"/>
    <property type="match status" value="1"/>
</dbReference>
<organism evidence="6 7">
    <name type="scientific">Pseudaestuariivita atlantica</name>
    <dbReference type="NCBI Taxonomy" id="1317121"/>
    <lineage>
        <taxon>Bacteria</taxon>
        <taxon>Pseudomonadati</taxon>
        <taxon>Pseudomonadota</taxon>
        <taxon>Alphaproteobacteria</taxon>
        <taxon>Rhodobacterales</taxon>
        <taxon>Paracoccaceae</taxon>
        <taxon>Pseudaestuariivita</taxon>
    </lineage>
</organism>
<feature type="domain" description="HTH araC/xylS-type" evidence="5">
    <location>
        <begin position="218"/>
        <end position="315"/>
    </location>
</feature>
<feature type="transmembrane region" description="Helical" evidence="4">
    <location>
        <begin position="137"/>
        <end position="160"/>
    </location>
</feature>
<keyword evidence="3" id="KW-0804">Transcription</keyword>
<dbReference type="InterPro" id="IPR009057">
    <property type="entry name" value="Homeodomain-like_sf"/>
</dbReference>
<evidence type="ECO:0000256" key="3">
    <source>
        <dbReference type="ARBA" id="ARBA00023163"/>
    </source>
</evidence>
<evidence type="ECO:0000313" key="7">
    <source>
        <dbReference type="Proteomes" id="UP000036938"/>
    </source>
</evidence>
<name>A0A0L1JQ28_9RHOB</name>
<dbReference type="Pfam" id="PF12833">
    <property type="entry name" value="HTH_18"/>
    <property type="match status" value="1"/>
</dbReference>
<comment type="caution">
    <text evidence="6">The sequence shown here is derived from an EMBL/GenBank/DDBJ whole genome shotgun (WGS) entry which is preliminary data.</text>
</comment>